<feature type="transmembrane region" description="Helical" evidence="1">
    <location>
        <begin position="61"/>
        <end position="80"/>
    </location>
</feature>
<accession>A0AA43UDE3</accession>
<dbReference type="EMBL" id="JAUNQW010000032">
    <property type="protein sequence ID" value="MDO5457899.1"/>
    <property type="molecule type" value="Genomic_DNA"/>
</dbReference>
<keyword evidence="3" id="KW-1185">Reference proteome</keyword>
<keyword evidence="1" id="KW-0472">Membrane</keyword>
<dbReference type="InterPro" id="IPR024529">
    <property type="entry name" value="ECF_trnsprt_substrate-spec"/>
</dbReference>
<dbReference type="Proteomes" id="UP001171751">
    <property type="component" value="Unassembled WGS sequence"/>
</dbReference>
<feature type="transmembrane region" description="Helical" evidence="1">
    <location>
        <begin position="7"/>
        <end position="27"/>
    </location>
</feature>
<dbReference type="GO" id="GO:0022857">
    <property type="term" value="F:transmembrane transporter activity"/>
    <property type="evidence" value="ECO:0007669"/>
    <property type="project" value="InterPro"/>
</dbReference>
<evidence type="ECO:0000256" key="1">
    <source>
        <dbReference type="SAM" id="Phobius"/>
    </source>
</evidence>
<organism evidence="2 3">
    <name type="scientific">Atopococcus tabaci</name>
    <dbReference type="NCBI Taxonomy" id="269774"/>
    <lineage>
        <taxon>Bacteria</taxon>
        <taxon>Bacillati</taxon>
        <taxon>Bacillota</taxon>
        <taxon>Bacilli</taxon>
        <taxon>Lactobacillales</taxon>
        <taxon>Carnobacteriaceae</taxon>
        <taxon>Atopococcus</taxon>
    </lineage>
</organism>
<dbReference type="Gene3D" id="1.10.1760.20">
    <property type="match status" value="1"/>
</dbReference>
<evidence type="ECO:0000313" key="3">
    <source>
        <dbReference type="Proteomes" id="UP001171751"/>
    </source>
</evidence>
<dbReference type="Pfam" id="PF12822">
    <property type="entry name" value="ECF_trnsprt"/>
    <property type="match status" value="1"/>
</dbReference>
<feature type="transmembrane region" description="Helical" evidence="1">
    <location>
        <begin position="86"/>
        <end position="105"/>
    </location>
</feature>
<keyword evidence="1" id="KW-1133">Transmembrane helix</keyword>
<feature type="transmembrane region" description="Helical" evidence="1">
    <location>
        <begin position="33"/>
        <end position="54"/>
    </location>
</feature>
<keyword evidence="1" id="KW-0812">Transmembrane</keyword>
<comment type="caution">
    <text evidence="2">The sequence shown here is derived from an EMBL/GenBank/DDBJ whole genome shotgun (WGS) entry which is preliminary data.</text>
</comment>
<name>A0AA43UDE3_9LACT</name>
<gene>
    <name evidence="2" type="ORF">Q4F26_06075</name>
</gene>
<sequence>MQNRQNSLYNMTMVSFFIALIIIQTFVPWLGYLPLGIANITIVQVTIIIAGILLGPKNGAFLGLIWGILAIIRNILQPTILSPVFINPLVALPGRILVGFIIGLLAEKFGKSRPAYFTYGAVGSLINTSVTMTLAYIFAKEAILSAMGISSENLFAFILTIITANGILEAVISSLLAGLLTPILLKALKSKGH</sequence>
<dbReference type="AlphaFoldDB" id="A0AA43UDE3"/>
<protein>
    <submittedName>
        <fullName evidence="2">ECF transporter S component</fullName>
    </submittedName>
</protein>
<proteinExistence type="predicted"/>
<reference evidence="2" key="1">
    <citation type="submission" date="2023-07" db="EMBL/GenBank/DDBJ databases">
        <title>Between Cages and Wild: Unraveling the Impact of Captivity on Animal Microbiomes and Antimicrobial Resistance.</title>
        <authorList>
            <person name="Schmartz G.P."/>
            <person name="Rehner J."/>
            <person name="Schuff M.J."/>
            <person name="Becker S.L."/>
            <person name="Kravczyk M."/>
            <person name="Gurevich A."/>
            <person name="Francke R."/>
            <person name="Mueller R."/>
            <person name="Keller V."/>
            <person name="Keller A."/>
        </authorList>
    </citation>
    <scope>NUCLEOTIDE SEQUENCE</scope>
    <source>
        <strain evidence="2">S39M_St_73</strain>
    </source>
</reference>
<evidence type="ECO:0000313" key="2">
    <source>
        <dbReference type="EMBL" id="MDO5457899.1"/>
    </source>
</evidence>
<feature type="transmembrane region" description="Helical" evidence="1">
    <location>
        <begin position="154"/>
        <end position="185"/>
    </location>
</feature>
<feature type="transmembrane region" description="Helical" evidence="1">
    <location>
        <begin position="117"/>
        <end position="139"/>
    </location>
</feature>